<protein>
    <submittedName>
        <fullName evidence="1">Uncharacterized protein</fullName>
    </submittedName>
</protein>
<dbReference type="EMBL" id="BK015895">
    <property type="protein sequence ID" value="DAD72197.1"/>
    <property type="molecule type" value="Genomic_DNA"/>
</dbReference>
<proteinExistence type="predicted"/>
<evidence type="ECO:0000313" key="1">
    <source>
        <dbReference type="EMBL" id="DAD72197.1"/>
    </source>
</evidence>
<name>A0A8S5LQ74_9CAUD</name>
<reference evidence="1" key="1">
    <citation type="journal article" date="2021" name="Proc. Natl. Acad. Sci. U.S.A.">
        <title>A Catalog of Tens of Thousands of Viruses from Human Metagenomes Reveals Hidden Associations with Chronic Diseases.</title>
        <authorList>
            <person name="Tisza M.J."/>
            <person name="Buck C.B."/>
        </authorList>
    </citation>
    <scope>NUCLEOTIDE SEQUENCE</scope>
    <source>
        <strain evidence="1">CtTC45</strain>
    </source>
</reference>
<sequence length="34" mass="4091">MFFFVDISSIRTLPHLMPYEDISLFFVSINSYIF</sequence>
<accession>A0A8S5LQ74</accession>
<organism evidence="1">
    <name type="scientific">Siphoviridae sp. ctTC45</name>
    <dbReference type="NCBI Taxonomy" id="2827573"/>
    <lineage>
        <taxon>Viruses</taxon>
        <taxon>Duplodnaviria</taxon>
        <taxon>Heunggongvirae</taxon>
        <taxon>Uroviricota</taxon>
        <taxon>Caudoviricetes</taxon>
    </lineage>
</organism>